<protein>
    <submittedName>
        <fullName evidence="2">Uncharacterized protein</fullName>
    </submittedName>
</protein>
<dbReference type="EMBL" id="FNAJ01000005">
    <property type="protein sequence ID" value="SDE20676.1"/>
    <property type="molecule type" value="Genomic_DNA"/>
</dbReference>
<dbReference type="Proteomes" id="UP000198717">
    <property type="component" value="Unassembled WGS sequence"/>
</dbReference>
<gene>
    <name evidence="2" type="ORF">SAMN04488504_1059</name>
</gene>
<keyword evidence="1" id="KW-1133">Transmembrane helix</keyword>
<sequence>MAWGDDYDASVHATFLAVGLLTLPGALGTELRRDGYSFRPPKGFHMVRWEQYAGSRVGAVALDPDAPRALSAALTDGEGPDAATLLVSVVGRGFSASPSDREEFASAVMQHYQRELGLSLAAERVERLGGVTPRVEVLGTLREAGQVRTVLVAGLASEGEHAVVMVSAPAVRWQALEPQVRASLETFRHEPPSAGGPVPRRVLGALAGALAGALVVSYTAWRRRRLRHAAGNPT</sequence>
<evidence type="ECO:0000313" key="3">
    <source>
        <dbReference type="Proteomes" id="UP000198717"/>
    </source>
</evidence>
<feature type="transmembrane region" description="Helical" evidence="1">
    <location>
        <begin position="202"/>
        <end position="221"/>
    </location>
</feature>
<keyword evidence="1" id="KW-0472">Membrane</keyword>
<evidence type="ECO:0000313" key="2">
    <source>
        <dbReference type="EMBL" id="SDE20676.1"/>
    </source>
</evidence>
<name>A0ABY0MPY0_9BACT</name>
<evidence type="ECO:0000256" key="1">
    <source>
        <dbReference type="SAM" id="Phobius"/>
    </source>
</evidence>
<comment type="caution">
    <text evidence="2">The sequence shown here is derived from an EMBL/GenBank/DDBJ whole genome shotgun (WGS) entry which is preliminary data.</text>
</comment>
<organism evidence="2 3">
    <name type="scientific">Myxococcus virescens</name>
    <dbReference type="NCBI Taxonomy" id="83456"/>
    <lineage>
        <taxon>Bacteria</taxon>
        <taxon>Pseudomonadati</taxon>
        <taxon>Myxococcota</taxon>
        <taxon>Myxococcia</taxon>
        <taxon>Myxococcales</taxon>
        <taxon>Cystobacterineae</taxon>
        <taxon>Myxococcaceae</taxon>
        <taxon>Myxococcus</taxon>
    </lineage>
</organism>
<keyword evidence="1" id="KW-0812">Transmembrane</keyword>
<keyword evidence="3" id="KW-1185">Reference proteome</keyword>
<accession>A0ABY0MPY0</accession>
<proteinExistence type="predicted"/>
<reference evidence="2 3" key="1">
    <citation type="submission" date="2016-10" db="EMBL/GenBank/DDBJ databases">
        <authorList>
            <person name="Varghese N."/>
            <person name="Submissions S."/>
        </authorList>
    </citation>
    <scope>NUCLEOTIDE SEQUENCE [LARGE SCALE GENOMIC DNA]</scope>
    <source>
        <strain evidence="2 3">DSM 2260</strain>
    </source>
</reference>